<comment type="caution">
    <text evidence="6">The sequence shown here is derived from an EMBL/GenBank/DDBJ whole genome shotgun (WGS) entry which is preliminary data.</text>
</comment>
<keyword evidence="2" id="KW-0240">DNA-directed RNA polymerase</keyword>
<name>A0ABR2M6R5_9ASPA</name>
<dbReference type="InterPro" id="IPR038120">
    <property type="entry name" value="Rpb1_funnel_sf"/>
</dbReference>
<evidence type="ECO:0000256" key="2">
    <source>
        <dbReference type="ARBA" id="ARBA00022478"/>
    </source>
</evidence>
<evidence type="ECO:0000313" key="6">
    <source>
        <dbReference type="EMBL" id="KAK8959852.1"/>
    </source>
</evidence>
<evidence type="ECO:0000256" key="1">
    <source>
        <dbReference type="ARBA" id="ARBA00012418"/>
    </source>
</evidence>
<reference evidence="6 7" key="1">
    <citation type="journal article" date="2022" name="Nat. Plants">
        <title>Genomes of leafy and leafless Platanthera orchids illuminate the evolution of mycoheterotrophy.</title>
        <authorList>
            <person name="Li M.H."/>
            <person name="Liu K.W."/>
            <person name="Li Z."/>
            <person name="Lu H.C."/>
            <person name="Ye Q.L."/>
            <person name="Zhang D."/>
            <person name="Wang J.Y."/>
            <person name="Li Y.F."/>
            <person name="Zhong Z.M."/>
            <person name="Liu X."/>
            <person name="Yu X."/>
            <person name="Liu D.K."/>
            <person name="Tu X.D."/>
            <person name="Liu B."/>
            <person name="Hao Y."/>
            <person name="Liao X.Y."/>
            <person name="Jiang Y.T."/>
            <person name="Sun W.H."/>
            <person name="Chen J."/>
            <person name="Chen Y.Q."/>
            <person name="Ai Y."/>
            <person name="Zhai J.W."/>
            <person name="Wu S.S."/>
            <person name="Zhou Z."/>
            <person name="Hsiao Y.Y."/>
            <person name="Wu W.L."/>
            <person name="Chen Y.Y."/>
            <person name="Lin Y.F."/>
            <person name="Hsu J.L."/>
            <person name="Li C.Y."/>
            <person name="Wang Z.W."/>
            <person name="Zhao X."/>
            <person name="Zhong W.Y."/>
            <person name="Ma X.K."/>
            <person name="Ma L."/>
            <person name="Huang J."/>
            <person name="Chen G.Z."/>
            <person name="Huang M.Z."/>
            <person name="Huang L."/>
            <person name="Peng D.H."/>
            <person name="Luo Y.B."/>
            <person name="Zou S.Q."/>
            <person name="Chen S.P."/>
            <person name="Lan S."/>
            <person name="Tsai W.C."/>
            <person name="Van de Peer Y."/>
            <person name="Liu Z.J."/>
        </authorList>
    </citation>
    <scope>NUCLEOTIDE SEQUENCE [LARGE SCALE GENOMIC DNA]</scope>
    <source>
        <tissue evidence="6">Flower</tissue>
    </source>
</reference>
<protein>
    <recommendedName>
        <fullName evidence="1">DNA-directed RNA polymerase</fullName>
        <ecNumber evidence="1">2.7.7.6</ecNumber>
    </recommendedName>
</protein>
<proteinExistence type="predicted"/>
<organism evidence="6 7">
    <name type="scientific">Platanthera guangdongensis</name>
    <dbReference type="NCBI Taxonomy" id="2320717"/>
    <lineage>
        <taxon>Eukaryota</taxon>
        <taxon>Viridiplantae</taxon>
        <taxon>Streptophyta</taxon>
        <taxon>Embryophyta</taxon>
        <taxon>Tracheophyta</taxon>
        <taxon>Spermatophyta</taxon>
        <taxon>Magnoliopsida</taxon>
        <taxon>Liliopsida</taxon>
        <taxon>Asparagales</taxon>
        <taxon>Orchidaceae</taxon>
        <taxon>Orchidoideae</taxon>
        <taxon>Orchideae</taxon>
        <taxon>Orchidinae</taxon>
        <taxon>Platanthera</taxon>
    </lineage>
</organism>
<sequence length="68" mass="7459">MMSNALNALTFEVNKAVFLGGLQKPFPNNCLSLMTATTTEGGLVNVFHFFNLVNSHVVELQKAFQANK</sequence>
<keyword evidence="7" id="KW-1185">Reference proteome</keyword>
<dbReference type="Gene3D" id="1.10.132.30">
    <property type="match status" value="1"/>
</dbReference>
<accession>A0ABR2M6R5</accession>
<keyword evidence="5" id="KW-0804">Transcription</keyword>
<dbReference type="Proteomes" id="UP001412067">
    <property type="component" value="Unassembled WGS sequence"/>
</dbReference>
<evidence type="ECO:0000256" key="5">
    <source>
        <dbReference type="ARBA" id="ARBA00023163"/>
    </source>
</evidence>
<keyword evidence="3" id="KW-0808">Transferase</keyword>
<evidence type="ECO:0000256" key="4">
    <source>
        <dbReference type="ARBA" id="ARBA00022695"/>
    </source>
</evidence>
<evidence type="ECO:0000313" key="7">
    <source>
        <dbReference type="Proteomes" id="UP001412067"/>
    </source>
</evidence>
<keyword evidence="4" id="KW-0548">Nucleotidyltransferase</keyword>
<dbReference type="EMBL" id="JBBWWR010000011">
    <property type="protein sequence ID" value="KAK8959852.1"/>
    <property type="molecule type" value="Genomic_DNA"/>
</dbReference>
<gene>
    <name evidence="6" type="ORF">KSP40_PGU020073</name>
</gene>
<evidence type="ECO:0000256" key="3">
    <source>
        <dbReference type="ARBA" id="ARBA00022679"/>
    </source>
</evidence>
<dbReference type="EC" id="2.7.7.6" evidence="1"/>